<sequence>MARLPVCVGGLLNSSVYGAGWLECDCAKAAGSNVRNQTALNACVLANATSTNTMFWPADDVISATWSTSVWRWC</sequence>
<dbReference type="KEGG" id="val:VDBG_02171"/>
<evidence type="ECO:0000313" key="1">
    <source>
        <dbReference type="EMBL" id="EEY16062.1"/>
    </source>
</evidence>
<proteinExistence type="predicted"/>
<name>C9S9J9_VERA1</name>
<dbReference type="Proteomes" id="UP000008698">
    <property type="component" value="Unassembled WGS sequence"/>
</dbReference>
<dbReference type="HOGENOM" id="CLU_2689675_0_0_1"/>
<dbReference type="AlphaFoldDB" id="C9S9J9"/>
<protein>
    <submittedName>
        <fullName evidence="1">Uncharacterized protein</fullName>
    </submittedName>
</protein>
<keyword evidence="2" id="KW-1185">Reference proteome</keyword>
<dbReference type="RefSeq" id="XP_003007983.1">
    <property type="nucleotide sequence ID" value="XM_003007937.1"/>
</dbReference>
<dbReference type="GeneID" id="9536019"/>
<dbReference type="EMBL" id="DS985215">
    <property type="protein sequence ID" value="EEY16062.1"/>
    <property type="molecule type" value="Genomic_DNA"/>
</dbReference>
<evidence type="ECO:0000313" key="2">
    <source>
        <dbReference type="Proteomes" id="UP000008698"/>
    </source>
</evidence>
<reference evidence="2" key="1">
    <citation type="journal article" date="2011" name="PLoS Pathog.">
        <title>Comparative genomics yields insights into niche adaptation of plant vascular wilt pathogens.</title>
        <authorList>
            <person name="Klosterman S.J."/>
            <person name="Subbarao K.V."/>
            <person name="Kang S."/>
            <person name="Veronese P."/>
            <person name="Gold S.E."/>
            <person name="Thomma B.P.H.J."/>
            <person name="Chen Z."/>
            <person name="Henrissat B."/>
            <person name="Lee Y.-H."/>
            <person name="Park J."/>
            <person name="Garcia-Pedrajas M.D."/>
            <person name="Barbara D.J."/>
            <person name="Anchieta A."/>
            <person name="de Jonge R."/>
            <person name="Santhanam P."/>
            <person name="Maruthachalam K."/>
            <person name="Atallah Z."/>
            <person name="Amyotte S.G."/>
            <person name="Paz Z."/>
            <person name="Inderbitzin P."/>
            <person name="Hayes R.J."/>
            <person name="Heiman D.I."/>
            <person name="Young S."/>
            <person name="Zeng Q."/>
            <person name="Engels R."/>
            <person name="Galagan J."/>
            <person name="Cuomo C.A."/>
            <person name="Dobinson K.F."/>
            <person name="Ma L.-J."/>
        </authorList>
    </citation>
    <scope>NUCLEOTIDE SEQUENCE [LARGE SCALE GENOMIC DNA]</scope>
    <source>
        <strain evidence="2">VaMs.102 / ATCC MYA-4576 / FGSC 10136</strain>
    </source>
</reference>
<accession>C9S9J9</accession>
<gene>
    <name evidence="1" type="ORF">VDBG_02171</name>
</gene>
<organism evidence="2">
    <name type="scientific">Verticillium alfalfae (strain VaMs.102 / ATCC MYA-4576 / FGSC 10136)</name>
    <name type="common">Verticillium wilt of alfalfa</name>
    <name type="synonym">Verticillium albo-atrum</name>
    <dbReference type="NCBI Taxonomy" id="526221"/>
    <lineage>
        <taxon>Eukaryota</taxon>
        <taxon>Fungi</taxon>
        <taxon>Dikarya</taxon>
        <taxon>Ascomycota</taxon>
        <taxon>Pezizomycotina</taxon>
        <taxon>Sordariomycetes</taxon>
        <taxon>Hypocreomycetidae</taxon>
        <taxon>Glomerellales</taxon>
        <taxon>Plectosphaerellaceae</taxon>
        <taxon>Verticillium</taxon>
    </lineage>
</organism>